<dbReference type="PROSITE" id="PS51740">
    <property type="entry name" value="SPOVT_ABRB"/>
    <property type="match status" value="1"/>
</dbReference>
<sequence>MKVKVTRNFQVTIPSEIREKLGIKEGDYVEVTLDESNGVIIIKPYIRKWTTIRLNRKVDQEDIDKAVEEALNDNSRY</sequence>
<dbReference type="SMART" id="SM00966">
    <property type="entry name" value="SpoVT_AbrB"/>
    <property type="match status" value="1"/>
</dbReference>
<dbReference type="GO" id="GO:0003677">
    <property type="term" value="F:DNA binding"/>
    <property type="evidence" value="ECO:0007669"/>
    <property type="project" value="InterPro"/>
</dbReference>
<dbReference type="STRING" id="933801.Ahos_1712"/>
<evidence type="ECO:0000313" key="3">
    <source>
        <dbReference type="Proteomes" id="UP000008458"/>
    </source>
</evidence>
<evidence type="ECO:0000259" key="1">
    <source>
        <dbReference type="PROSITE" id="PS51740"/>
    </source>
</evidence>
<gene>
    <name evidence="2" type="ordered locus">Ahos_1712</name>
</gene>
<dbReference type="eggNOG" id="arCOG00815">
    <property type="taxonomic scope" value="Archaea"/>
</dbReference>
<protein>
    <submittedName>
        <fullName evidence="2">VapB-type antitoxin</fullName>
    </submittedName>
</protein>
<dbReference type="SUPFAM" id="SSF89447">
    <property type="entry name" value="AbrB/MazE/MraZ-like"/>
    <property type="match status" value="1"/>
</dbReference>
<dbReference type="NCBIfam" id="TIGR01439">
    <property type="entry name" value="lp_hng_hel_AbrB"/>
    <property type="match status" value="1"/>
</dbReference>
<dbReference type="KEGG" id="aho:Ahos_1712"/>
<proteinExistence type="predicted"/>
<name>F4B6G9_ACIHW</name>
<dbReference type="InterPro" id="IPR037914">
    <property type="entry name" value="SpoVT-AbrB_sf"/>
</dbReference>
<dbReference type="HOGENOM" id="CLU_158484_9_3_2"/>
<dbReference type="Gene3D" id="2.10.260.10">
    <property type="match status" value="1"/>
</dbReference>
<dbReference type="PANTHER" id="PTHR34860:SF6">
    <property type="entry name" value="REPRESSOR-LIKE PROTEIN SSO7C3"/>
    <property type="match status" value="1"/>
</dbReference>
<reference key="2">
    <citation type="journal article" date="2011" name="Extremophiles">
        <title>Genomic analyses of Acidianus hospitalis W1 a host for studying crenarchaeal virus and plasmid life cycles.</title>
        <authorList>
            <person name="You X.Y."/>
            <person name="Liu C."/>
            <person name="Wang S.Y."/>
            <person name="Jiang C.Y."/>
            <person name="Shah S.A."/>
            <person name="Prangishvili D."/>
            <person name="Liu S.J."/>
            <person name="Garrett R.A."/>
        </authorList>
    </citation>
    <scope>NUCLEOTIDE SEQUENCE</scope>
    <source>
        <strain>W1</strain>
    </source>
</reference>
<feature type="domain" description="SpoVT-AbrB" evidence="1">
    <location>
        <begin position="1"/>
        <end position="47"/>
    </location>
</feature>
<dbReference type="InterPro" id="IPR007159">
    <property type="entry name" value="SpoVT-AbrB_dom"/>
</dbReference>
<dbReference type="EMBL" id="CP002535">
    <property type="protein sequence ID" value="AEE94589.1"/>
    <property type="molecule type" value="Genomic_DNA"/>
</dbReference>
<dbReference type="InterPro" id="IPR052975">
    <property type="entry name" value="Repressor-like_regulatory"/>
</dbReference>
<dbReference type="RefSeq" id="WP_013776504.1">
    <property type="nucleotide sequence ID" value="NC_015518.1"/>
</dbReference>
<dbReference type="AlphaFoldDB" id="F4B6G9"/>
<keyword evidence="3" id="KW-1185">Reference proteome</keyword>
<dbReference type="GeneID" id="10601212"/>
<organism evidence="2 3">
    <name type="scientific">Acidianus hospitalis (strain W1)</name>
    <dbReference type="NCBI Taxonomy" id="933801"/>
    <lineage>
        <taxon>Archaea</taxon>
        <taxon>Thermoproteota</taxon>
        <taxon>Thermoprotei</taxon>
        <taxon>Sulfolobales</taxon>
        <taxon>Sulfolobaceae</taxon>
        <taxon>Acidianus</taxon>
    </lineage>
</organism>
<evidence type="ECO:0000313" key="2">
    <source>
        <dbReference type="EMBL" id="AEE94589.1"/>
    </source>
</evidence>
<accession>F4B6G9</accession>
<dbReference type="PANTHER" id="PTHR34860">
    <property type="entry name" value="REPRESSOR-LIKE PROTEIN SSO7C3"/>
    <property type="match status" value="1"/>
</dbReference>
<dbReference type="OrthoDB" id="30861at2157"/>
<dbReference type="Pfam" id="PF04014">
    <property type="entry name" value="MazE_antitoxin"/>
    <property type="match status" value="1"/>
</dbReference>
<dbReference type="Proteomes" id="UP000008458">
    <property type="component" value="Chromosome"/>
</dbReference>
<reference evidence="2 3" key="1">
    <citation type="journal article" date="2011" name="Extremophiles">
        <title>Genomic analysis of Acidianus hospitalis W1 a host for studying crenarchaeal virus and plasmid life cycles.</title>
        <authorList>
            <person name="You X.Y."/>
            <person name="Liu C."/>
            <person name="Wang S.Y."/>
            <person name="Jiang C.Y."/>
            <person name="Shah S.A."/>
            <person name="Prangishvili D."/>
            <person name="She Q."/>
            <person name="Liu S.J."/>
            <person name="Garrett R.A."/>
        </authorList>
    </citation>
    <scope>NUCLEOTIDE SEQUENCE [LARGE SCALE GENOMIC DNA]</scope>
    <source>
        <strain evidence="2 3">W1</strain>
    </source>
</reference>